<evidence type="ECO:0000256" key="2">
    <source>
        <dbReference type="ARBA" id="ARBA00029447"/>
    </source>
</evidence>
<sequence>MKWWRSRRARTDVHPVLQSREALMTVLDKAPAVLLIVNETGDVLYRNQAADKLMQDTVATYGLEALLTLAESLKTHLRKASSFPYTALSNLTVGEQTTYGSLGFDRIPGGYIVTWEDATERVRGDQAVRDLSQELVATSTLLAEAGDELARTAGDSASQAETVSQSSTELTGSIQEISQGVSSAASSTATAVESARDATRRMEQLQESSRQIGSITKLITEIAEQTKLLALNATIESARAGEMGKGFAVVASEVKDLAARTAEATAQITDMIEGIQAESTQAAAGISGIASLIDAVAEQQTLIAAAVEEQSATSAEMSRGMATVAGAGQAASRAAETVLTAAAKLKDQSARLTEVADTAVAGRR</sequence>
<name>A0A8J3S677_PLARO</name>
<evidence type="ECO:0000256" key="4">
    <source>
        <dbReference type="SAM" id="MobiDB-lite"/>
    </source>
</evidence>
<dbReference type="InterPro" id="IPR004089">
    <property type="entry name" value="MCPsignal_dom"/>
</dbReference>
<dbReference type="PANTHER" id="PTHR32089">
    <property type="entry name" value="METHYL-ACCEPTING CHEMOTAXIS PROTEIN MCPB"/>
    <property type="match status" value="1"/>
</dbReference>
<reference evidence="6" key="1">
    <citation type="submission" date="2021-01" db="EMBL/GenBank/DDBJ databases">
        <title>Whole genome shotgun sequence of Planobispora rosea NBRC 15558.</title>
        <authorList>
            <person name="Komaki H."/>
            <person name="Tamura T."/>
        </authorList>
    </citation>
    <scope>NUCLEOTIDE SEQUENCE</scope>
    <source>
        <strain evidence="6">NBRC 15558</strain>
    </source>
</reference>
<dbReference type="AlphaFoldDB" id="A0A8J3S677"/>
<gene>
    <name evidence="6" type="ORF">Pro02_74590</name>
</gene>
<evidence type="ECO:0000313" key="6">
    <source>
        <dbReference type="EMBL" id="GIH89051.1"/>
    </source>
</evidence>
<accession>A0A8J3S677</accession>
<dbReference type="Gene3D" id="1.10.287.950">
    <property type="entry name" value="Methyl-accepting chemotaxis protein"/>
    <property type="match status" value="1"/>
</dbReference>
<evidence type="ECO:0000259" key="5">
    <source>
        <dbReference type="PROSITE" id="PS50111"/>
    </source>
</evidence>
<dbReference type="PANTHER" id="PTHR32089:SF112">
    <property type="entry name" value="LYSOZYME-LIKE PROTEIN-RELATED"/>
    <property type="match status" value="1"/>
</dbReference>
<comment type="caution">
    <text evidence="6">The sequence shown here is derived from an EMBL/GenBank/DDBJ whole genome shotgun (WGS) entry which is preliminary data.</text>
</comment>
<keyword evidence="1 3" id="KW-0807">Transducer</keyword>
<dbReference type="RefSeq" id="WP_068922265.1">
    <property type="nucleotide sequence ID" value="NZ_BMQP01000028.1"/>
</dbReference>
<dbReference type="InterPro" id="IPR004090">
    <property type="entry name" value="Chemotax_Me-accpt_rcpt"/>
</dbReference>
<dbReference type="GO" id="GO:0006935">
    <property type="term" value="P:chemotaxis"/>
    <property type="evidence" value="ECO:0007669"/>
    <property type="project" value="InterPro"/>
</dbReference>
<feature type="domain" description="Methyl-accepting transducer" evidence="5">
    <location>
        <begin position="124"/>
        <end position="346"/>
    </location>
</feature>
<dbReference type="Proteomes" id="UP000655044">
    <property type="component" value="Unassembled WGS sequence"/>
</dbReference>
<protein>
    <recommendedName>
        <fullName evidence="5">Methyl-accepting transducer domain-containing protein</fullName>
    </recommendedName>
</protein>
<dbReference type="GO" id="GO:0007165">
    <property type="term" value="P:signal transduction"/>
    <property type="evidence" value="ECO:0007669"/>
    <property type="project" value="UniProtKB-KW"/>
</dbReference>
<dbReference type="SUPFAM" id="SSF58104">
    <property type="entry name" value="Methyl-accepting chemotaxis protein (MCP) signaling domain"/>
    <property type="match status" value="1"/>
</dbReference>
<dbReference type="SMART" id="SM00283">
    <property type="entry name" value="MA"/>
    <property type="match status" value="1"/>
</dbReference>
<keyword evidence="7" id="KW-1185">Reference proteome</keyword>
<dbReference type="GO" id="GO:0016020">
    <property type="term" value="C:membrane"/>
    <property type="evidence" value="ECO:0007669"/>
    <property type="project" value="InterPro"/>
</dbReference>
<dbReference type="PRINTS" id="PR00260">
    <property type="entry name" value="CHEMTRNSDUCR"/>
</dbReference>
<comment type="similarity">
    <text evidence="2">Belongs to the methyl-accepting chemotaxis (MCP) protein family.</text>
</comment>
<evidence type="ECO:0000256" key="3">
    <source>
        <dbReference type="PROSITE-ProRule" id="PRU00284"/>
    </source>
</evidence>
<evidence type="ECO:0000256" key="1">
    <source>
        <dbReference type="ARBA" id="ARBA00023224"/>
    </source>
</evidence>
<feature type="compositionally biased region" description="Polar residues" evidence="4">
    <location>
        <begin position="155"/>
        <end position="172"/>
    </location>
</feature>
<dbReference type="Pfam" id="PF00015">
    <property type="entry name" value="MCPsignal"/>
    <property type="match status" value="1"/>
</dbReference>
<dbReference type="OrthoDB" id="1115140at2"/>
<feature type="region of interest" description="Disordered" evidence="4">
    <location>
        <begin position="152"/>
        <end position="172"/>
    </location>
</feature>
<proteinExistence type="inferred from homology"/>
<evidence type="ECO:0000313" key="7">
    <source>
        <dbReference type="Proteomes" id="UP000655044"/>
    </source>
</evidence>
<dbReference type="EMBL" id="BOOI01000101">
    <property type="protein sequence ID" value="GIH89051.1"/>
    <property type="molecule type" value="Genomic_DNA"/>
</dbReference>
<organism evidence="6 7">
    <name type="scientific">Planobispora rosea</name>
    <dbReference type="NCBI Taxonomy" id="35762"/>
    <lineage>
        <taxon>Bacteria</taxon>
        <taxon>Bacillati</taxon>
        <taxon>Actinomycetota</taxon>
        <taxon>Actinomycetes</taxon>
        <taxon>Streptosporangiales</taxon>
        <taxon>Streptosporangiaceae</taxon>
        <taxon>Planobispora</taxon>
    </lineage>
</organism>
<dbReference type="PROSITE" id="PS50111">
    <property type="entry name" value="CHEMOTAXIS_TRANSDUC_2"/>
    <property type="match status" value="1"/>
</dbReference>
<dbReference type="GO" id="GO:0004888">
    <property type="term" value="F:transmembrane signaling receptor activity"/>
    <property type="evidence" value="ECO:0007669"/>
    <property type="project" value="InterPro"/>
</dbReference>